<feature type="domain" description="Aminoglycoside phosphotransferase" evidence="1">
    <location>
        <begin position="23"/>
        <end position="230"/>
    </location>
</feature>
<dbReference type="Pfam" id="PF01636">
    <property type="entry name" value="APH"/>
    <property type="match status" value="1"/>
</dbReference>
<dbReference type="SUPFAM" id="SSF56112">
    <property type="entry name" value="Protein kinase-like (PK-like)"/>
    <property type="match status" value="1"/>
</dbReference>
<accession>A0ABP6QBK7</accession>
<sequence length="282" mass="30127">MKELLTVVARAAGGLGEPAVVYEHRDVLVIKVGEVIVKSHHPATRDLEARLAVAAAHPGILLRPLGPLQTINGHRVSSWPLGEPVDPGDPARAPWEEGGRLLAALHSVPPPPGLPRQGAPDKVREIVLTRLETGHPAAKTVRRAFDALPAVLEVPGRNRVVHGDWHLGQLVRHAGGWRLIDLDDLGVGDPVWDLARPAALFAAGILPPEVWSRFLHSYQEAGGVALPPGTDPWELLDLPAKALAIQTAARCVSHAVEEDRSLDAYETALIDTCDRIGGLPAA</sequence>
<dbReference type="InterPro" id="IPR011009">
    <property type="entry name" value="Kinase-like_dom_sf"/>
</dbReference>
<evidence type="ECO:0000313" key="2">
    <source>
        <dbReference type="EMBL" id="GAA3217599.1"/>
    </source>
</evidence>
<dbReference type="EMBL" id="BAAAUV010000009">
    <property type="protein sequence ID" value="GAA3217599.1"/>
    <property type="molecule type" value="Genomic_DNA"/>
</dbReference>
<proteinExistence type="predicted"/>
<keyword evidence="3" id="KW-1185">Reference proteome</keyword>
<evidence type="ECO:0000313" key="3">
    <source>
        <dbReference type="Proteomes" id="UP001501237"/>
    </source>
</evidence>
<reference evidence="3" key="1">
    <citation type="journal article" date="2019" name="Int. J. Syst. Evol. Microbiol.">
        <title>The Global Catalogue of Microorganisms (GCM) 10K type strain sequencing project: providing services to taxonomists for standard genome sequencing and annotation.</title>
        <authorList>
            <consortium name="The Broad Institute Genomics Platform"/>
            <consortium name="The Broad Institute Genome Sequencing Center for Infectious Disease"/>
            <person name="Wu L."/>
            <person name="Ma J."/>
        </authorList>
    </citation>
    <scope>NUCLEOTIDE SEQUENCE [LARGE SCALE GENOMIC DNA]</scope>
    <source>
        <strain evidence="3">JCM 9377</strain>
    </source>
</reference>
<comment type="caution">
    <text evidence="2">The sequence shown here is derived from an EMBL/GenBank/DDBJ whole genome shotgun (WGS) entry which is preliminary data.</text>
</comment>
<protein>
    <submittedName>
        <fullName evidence="2">Aminoglycoside phosphotransferase family protein</fullName>
    </submittedName>
</protein>
<gene>
    <name evidence="2" type="ORF">GCM10010468_40480</name>
</gene>
<dbReference type="RefSeq" id="WP_344830477.1">
    <property type="nucleotide sequence ID" value="NZ_BAAAUV010000009.1"/>
</dbReference>
<dbReference type="InterPro" id="IPR002575">
    <property type="entry name" value="Aminoglycoside_PTrfase"/>
</dbReference>
<organism evidence="2 3">
    <name type="scientific">Actinocorallia longicatena</name>
    <dbReference type="NCBI Taxonomy" id="111803"/>
    <lineage>
        <taxon>Bacteria</taxon>
        <taxon>Bacillati</taxon>
        <taxon>Actinomycetota</taxon>
        <taxon>Actinomycetes</taxon>
        <taxon>Streptosporangiales</taxon>
        <taxon>Thermomonosporaceae</taxon>
        <taxon>Actinocorallia</taxon>
    </lineage>
</organism>
<dbReference type="Gene3D" id="3.90.1200.10">
    <property type="match status" value="1"/>
</dbReference>
<evidence type="ECO:0000259" key="1">
    <source>
        <dbReference type="Pfam" id="PF01636"/>
    </source>
</evidence>
<dbReference type="Proteomes" id="UP001501237">
    <property type="component" value="Unassembled WGS sequence"/>
</dbReference>
<name>A0ABP6QBK7_9ACTN</name>